<dbReference type="NCBIfam" id="TIGR00005">
    <property type="entry name" value="rluA_subfam"/>
    <property type="match status" value="1"/>
</dbReference>
<dbReference type="PANTHER" id="PTHR21600:SF35">
    <property type="entry name" value="PSEUDOURIDINE SYNTHASE"/>
    <property type="match status" value="1"/>
</dbReference>
<comment type="caution">
    <text evidence="7">The sequence shown here is derived from an EMBL/GenBank/DDBJ whole genome shotgun (WGS) entry which is preliminary data.</text>
</comment>
<dbReference type="InterPro" id="IPR020103">
    <property type="entry name" value="PsdUridine_synth_cat_dom_sf"/>
</dbReference>
<dbReference type="Gene3D" id="3.30.2350.10">
    <property type="entry name" value="Pseudouridine synthase"/>
    <property type="match status" value="1"/>
</dbReference>
<dbReference type="OrthoDB" id="9807829at2"/>
<dbReference type="EC" id="5.4.99.-" evidence="5"/>
<evidence type="ECO:0000256" key="3">
    <source>
        <dbReference type="ARBA" id="ARBA00023235"/>
    </source>
</evidence>
<comment type="function">
    <text evidence="5">Responsible for synthesis of pseudouridine from uracil.</text>
</comment>
<comment type="catalytic activity">
    <reaction evidence="1 5">
        <text>a uridine in RNA = a pseudouridine in RNA</text>
        <dbReference type="Rhea" id="RHEA:48348"/>
        <dbReference type="Rhea" id="RHEA-COMP:12068"/>
        <dbReference type="Rhea" id="RHEA-COMP:12069"/>
        <dbReference type="ChEBI" id="CHEBI:65314"/>
        <dbReference type="ChEBI" id="CHEBI:65315"/>
    </reaction>
</comment>
<dbReference type="RefSeq" id="WP_036086507.1">
    <property type="nucleotide sequence ID" value="NZ_CBCSHQ010000002.1"/>
</dbReference>
<keyword evidence="3 5" id="KW-0413">Isomerase</keyword>
<comment type="similarity">
    <text evidence="2 5">Belongs to the pseudouridine synthase RluA family.</text>
</comment>
<accession>A0A099W3D3</accession>
<evidence type="ECO:0000256" key="4">
    <source>
        <dbReference type="PIRSR" id="PIRSR606225-1"/>
    </source>
</evidence>
<dbReference type="GeneID" id="58717831"/>
<gene>
    <name evidence="7" type="ORF">EP57_10665</name>
    <name evidence="8" type="ORF">HCB06_12555</name>
</gene>
<proteinExistence type="inferred from homology"/>
<evidence type="ECO:0000313" key="8">
    <source>
        <dbReference type="EMBL" id="MBC2117452.1"/>
    </source>
</evidence>
<feature type="domain" description="Pseudouridine synthase RsuA/RluA-like" evidence="6">
    <location>
        <begin position="89"/>
        <end position="239"/>
    </location>
</feature>
<feature type="active site" evidence="4">
    <location>
        <position position="135"/>
    </location>
</feature>
<evidence type="ECO:0000256" key="2">
    <source>
        <dbReference type="ARBA" id="ARBA00010876"/>
    </source>
</evidence>
<evidence type="ECO:0000313" key="10">
    <source>
        <dbReference type="Proteomes" id="UP000529446"/>
    </source>
</evidence>
<dbReference type="GO" id="GO:0003723">
    <property type="term" value="F:RNA binding"/>
    <property type="evidence" value="ECO:0007669"/>
    <property type="project" value="InterPro"/>
</dbReference>
<reference evidence="7 9" key="1">
    <citation type="submission" date="2014-05" db="EMBL/GenBank/DDBJ databases">
        <title>Novel Listeriaceae from food processing environments.</title>
        <authorList>
            <person name="den Bakker H.C."/>
        </authorList>
    </citation>
    <scope>NUCLEOTIDE SEQUENCE [LARGE SCALE GENOMIC DNA]</scope>
    <source>
        <strain evidence="7 9">FSL A5-0281</strain>
    </source>
</reference>
<dbReference type="PANTHER" id="PTHR21600">
    <property type="entry name" value="MITOCHONDRIAL RNA PSEUDOURIDINE SYNTHASE"/>
    <property type="match status" value="1"/>
</dbReference>
<dbReference type="InterPro" id="IPR050188">
    <property type="entry name" value="RluA_PseudoU_synthase"/>
</dbReference>
<dbReference type="Proteomes" id="UP000529446">
    <property type="component" value="Unassembled WGS sequence"/>
</dbReference>
<dbReference type="Proteomes" id="UP000029844">
    <property type="component" value="Unassembled WGS sequence"/>
</dbReference>
<dbReference type="SUPFAM" id="SSF55120">
    <property type="entry name" value="Pseudouridine synthase"/>
    <property type="match status" value="1"/>
</dbReference>
<dbReference type="STRING" id="1552123.EP57_10665"/>
<dbReference type="GO" id="GO:0000455">
    <property type="term" value="P:enzyme-directed rRNA pseudouridine synthesis"/>
    <property type="evidence" value="ECO:0007669"/>
    <property type="project" value="TreeGrafter"/>
</dbReference>
<dbReference type="InterPro" id="IPR006145">
    <property type="entry name" value="PsdUridine_synth_RsuA/RluA"/>
</dbReference>
<dbReference type="EMBL" id="JNFA01000024">
    <property type="protein sequence ID" value="KGL40354.1"/>
    <property type="molecule type" value="Genomic_DNA"/>
</dbReference>
<dbReference type="CDD" id="cd02869">
    <property type="entry name" value="PseudoU_synth_RluA_like"/>
    <property type="match status" value="1"/>
</dbReference>
<name>A0A099W3D3_9LIST</name>
<evidence type="ECO:0000259" key="6">
    <source>
        <dbReference type="Pfam" id="PF00849"/>
    </source>
</evidence>
<keyword evidence="9" id="KW-1185">Reference proteome</keyword>
<dbReference type="GO" id="GO:0140098">
    <property type="term" value="F:catalytic activity, acting on RNA"/>
    <property type="evidence" value="ECO:0007669"/>
    <property type="project" value="UniProtKB-ARBA"/>
</dbReference>
<evidence type="ECO:0000313" key="9">
    <source>
        <dbReference type="Proteomes" id="UP000029844"/>
    </source>
</evidence>
<evidence type="ECO:0000313" key="7">
    <source>
        <dbReference type="EMBL" id="KGL40354.1"/>
    </source>
</evidence>
<evidence type="ECO:0000256" key="5">
    <source>
        <dbReference type="RuleBase" id="RU362028"/>
    </source>
</evidence>
<dbReference type="InterPro" id="IPR006224">
    <property type="entry name" value="PsdUridine_synth_RluA-like_CS"/>
</dbReference>
<organism evidence="7 9">
    <name type="scientific">Listeria booriae</name>
    <dbReference type="NCBI Taxonomy" id="1552123"/>
    <lineage>
        <taxon>Bacteria</taxon>
        <taxon>Bacillati</taxon>
        <taxon>Bacillota</taxon>
        <taxon>Bacilli</taxon>
        <taxon>Bacillales</taxon>
        <taxon>Listeriaceae</taxon>
        <taxon>Listeria</taxon>
    </lineage>
</organism>
<dbReference type="FunFam" id="3.30.2350.10:FF:000005">
    <property type="entry name" value="Pseudouridine synthase"/>
    <property type="match status" value="1"/>
</dbReference>
<dbReference type="PROSITE" id="PS01129">
    <property type="entry name" value="PSI_RLU"/>
    <property type="match status" value="1"/>
</dbReference>
<dbReference type="eggNOG" id="COG0564">
    <property type="taxonomic scope" value="Bacteria"/>
</dbReference>
<protein>
    <recommendedName>
        <fullName evidence="5">Pseudouridine synthase</fullName>
        <ecNumber evidence="5">5.4.99.-</ecNumber>
    </recommendedName>
</protein>
<dbReference type="GO" id="GO:0009982">
    <property type="term" value="F:pseudouridine synthase activity"/>
    <property type="evidence" value="ECO:0007669"/>
    <property type="project" value="InterPro"/>
</dbReference>
<sequence length="297" mass="33342">MQLEWTVAAEENDLMLRTFLRNKHVSKLLLTAVKFAEDGRIQVNGNEENVLYRVKTDDHVQITFPKEQENERLLAEFGDLEIVFEDDFILVLDKPAGMTSIPSQYHPSGSVANHVKGHYQQNGIDSAIHIVTRLDKETSGLMLIAKTRFSHGRLSALHQTGHVTRKYQALVSGNMTSKSGSIIAPIGRNPDSLIERAVVQDGKYAKTNYEVIASYPTFDHVKIQLETGRTHQIRVHFSHIGHPLVGDSMYGGPLELLQRHALHSSHLELIHPFTEEKMAWDSELAPDLAQVLAASKE</sequence>
<evidence type="ECO:0000256" key="1">
    <source>
        <dbReference type="ARBA" id="ARBA00000073"/>
    </source>
</evidence>
<dbReference type="InterPro" id="IPR006225">
    <property type="entry name" value="PsdUridine_synth_RluC/D"/>
</dbReference>
<dbReference type="AlphaFoldDB" id="A0A099W3D3"/>
<dbReference type="EMBL" id="JAARXI010000006">
    <property type="protein sequence ID" value="MBC2117452.1"/>
    <property type="molecule type" value="Genomic_DNA"/>
</dbReference>
<reference evidence="8 10" key="2">
    <citation type="submission" date="2020-03" db="EMBL/GenBank/DDBJ databases">
        <title>Soil Listeria distribution.</title>
        <authorList>
            <person name="Liao J."/>
            <person name="Wiedmann M."/>
        </authorList>
    </citation>
    <scope>NUCLEOTIDE SEQUENCE [LARGE SCALE GENOMIC DNA]</scope>
    <source>
        <strain evidence="8 10">FSL L7-0360</strain>
    </source>
</reference>
<dbReference type="Pfam" id="PF00849">
    <property type="entry name" value="PseudoU_synth_2"/>
    <property type="match status" value="1"/>
</dbReference>